<sequence>MWPEAIDYTQSDVLEINIPRKDGHDIQDARNIPARSGRGSMAAARAGDVLTMLGFGASRRAALTCGQNDP</sequence>
<protein>
    <submittedName>
        <fullName evidence="1">Uncharacterized protein</fullName>
    </submittedName>
</protein>
<organism evidence="1 2">
    <name type="scientific">Serendipita indica (strain DSM 11827)</name>
    <name type="common">Root endophyte fungus</name>
    <name type="synonym">Piriformospora indica</name>
    <dbReference type="NCBI Taxonomy" id="1109443"/>
    <lineage>
        <taxon>Eukaryota</taxon>
        <taxon>Fungi</taxon>
        <taxon>Dikarya</taxon>
        <taxon>Basidiomycota</taxon>
        <taxon>Agaricomycotina</taxon>
        <taxon>Agaricomycetes</taxon>
        <taxon>Sebacinales</taxon>
        <taxon>Serendipitaceae</taxon>
        <taxon>Serendipita</taxon>
    </lineage>
</organism>
<dbReference type="Proteomes" id="UP000007148">
    <property type="component" value="Unassembled WGS sequence"/>
</dbReference>
<name>G4TVB9_SERID</name>
<reference evidence="1 2" key="1">
    <citation type="journal article" date="2011" name="PLoS Pathog.">
        <title>Endophytic Life Strategies Decoded by Genome and Transcriptome Analyses of the Mutualistic Root Symbiont Piriformospora indica.</title>
        <authorList>
            <person name="Zuccaro A."/>
            <person name="Lahrmann U."/>
            <person name="Guldener U."/>
            <person name="Langen G."/>
            <person name="Pfiffi S."/>
            <person name="Biedenkopf D."/>
            <person name="Wong P."/>
            <person name="Samans B."/>
            <person name="Grimm C."/>
            <person name="Basiewicz M."/>
            <person name="Murat C."/>
            <person name="Martin F."/>
            <person name="Kogel K.H."/>
        </authorList>
    </citation>
    <scope>NUCLEOTIDE SEQUENCE [LARGE SCALE GENOMIC DNA]</scope>
    <source>
        <strain evidence="1 2">DSM 11827</strain>
    </source>
</reference>
<dbReference type="InParanoid" id="G4TVB9"/>
<dbReference type="AlphaFoldDB" id="G4TVB9"/>
<dbReference type="HOGENOM" id="CLU_2758731_0_0_1"/>
<evidence type="ECO:0000313" key="1">
    <source>
        <dbReference type="EMBL" id="CCA75262.1"/>
    </source>
</evidence>
<comment type="caution">
    <text evidence="1">The sequence shown here is derived from an EMBL/GenBank/DDBJ whole genome shotgun (WGS) entry which is preliminary data.</text>
</comment>
<gene>
    <name evidence="1" type="ORF">PIIN_09246</name>
</gene>
<proteinExistence type="predicted"/>
<accession>G4TVB9</accession>
<keyword evidence="2" id="KW-1185">Reference proteome</keyword>
<dbReference type="EMBL" id="CAFZ01000421">
    <property type="protein sequence ID" value="CCA75262.1"/>
    <property type="molecule type" value="Genomic_DNA"/>
</dbReference>
<evidence type="ECO:0000313" key="2">
    <source>
        <dbReference type="Proteomes" id="UP000007148"/>
    </source>
</evidence>